<dbReference type="Pfam" id="PF04468">
    <property type="entry name" value="PSP1"/>
    <property type="match status" value="1"/>
</dbReference>
<gene>
    <name evidence="2" type="ORF">TbgDal_X12100</name>
</gene>
<evidence type="ECO:0000313" key="3">
    <source>
        <dbReference type="Proteomes" id="UP000002316"/>
    </source>
</evidence>
<protein>
    <recommendedName>
        <fullName evidence="1">PSP1 C-terminal domain-containing protein</fullName>
    </recommendedName>
</protein>
<proteinExistence type="predicted"/>
<dbReference type="PANTHER" id="PTHR43830">
    <property type="entry name" value="PROTEIN PSP1"/>
    <property type="match status" value="1"/>
</dbReference>
<dbReference type="NCBIfam" id="NF041131">
    <property type="entry name" value="RicT_YaaT_fam"/>
    <property type="match status" value="1"/>
</dbReference>
<organism evidence="2 3">
    <name type="scientific">Trypanosoma brucei gambiense (strain MHOM/CI/86/DAL972)</name>
    <dbReference type="NCBI Taxonomy" id="679716"/>
    <lineage>
        <taxon>Eukaryota</taxon>
        <taxon>Discoba</taxon>
        <taxon>Euglenozoa</taxon>
        <taxon>Kinetoplastea</taxon>
        <taxon>Metakinetoplastina</taxon>
        <taxon>Trypanosomatida</taxon>
        <taxon>Trypanosomatidae</taxon>
        <taxon>Trypanosoma</taxon>
    </lineage>
</organism>
<dbReference type="PROSITE" id="PS51411">
    <property type="entry name" value="PSP1_C"/>
    <property type="match status" value="1"/>
</dbReference>
<evidence type="ECO:0000259" key="1">
    <source>
        <dbReference type="PROSITE" id="PS51411"/>
    </source>
</evidence>
<dbReference type="InterPro" id="IPR047767">
    <property type="entry name" value="PSP1-like"/>
</dbReference>
<dbReference type="PANTHER" id="PTHR43830:SF21">
    <property type="entry name" value="PSP1 C-TERMINAL DOMAIN-CONTAINING PROTEIN"/>
    <property type="match status" value="1"/>
</dbReference>
<dbReference type="OrthoDB" id="243127at2759"/>
<name>D0A4C1_TRYB9</name>
<dbReference type="GO" id="GO:0005737">
    <property type="term" value="C:cytoplasm"/>
    <property type="evidence" value="ECO:0007669"/>
    <property type="project" value="TreeGrafter"/>
</dbReference>
<dbReference type="RefSeq" id="XP_011778379.1">
    <property type="nucleotide sequence ID" value="XM_011780077.1"/>
</dbReference>
<dbReference type="InterPro" id="IPR007557">
    <property type="entry name" value="PSP1_C"/>
</dbReference>
<dbReference type="GeneID" id="23864397"/>
<dbReference type="EMBL" id="FN554973">
    <property type="protein sequence ID" value="CBH16115.1"/>
    <property type="molecule type" value="Genomic_DNA"/>
</dbReference>
<evidence type="ECO:0000313" key="2">
    <source>
        <dbReference type="EMBL" id="CBH16115.1"/>
    </source>
</evidence>
<feature type="domain" description="PSP1 C-terminal" evidence="1">
    <location>
        <begin position="377"/>
        <end position="463"/>
    </location>
</feature>
<dbReference type="KEGG" id="tbg:TbgDal_X12100"/>
<accession>D0A4C1</accession>
<dbReference type="AlphaFoldDB" id="D0A4C1"/>
<sequence>MQHQLREEQMRATLKQLQTDVNELLDDQEQYIRFVYGKIRGQLERMHHMIASGGDAATALGNCSSYLGSMDHLTQAYAGCMTDGQRSGAAGGCSLPAASTPLSERIQGMLPPLRNLMMEGLRRQTVHNGLRPHDGGPTQTDCTQWAALTTAPGHEDSPTKSPQKQWGDEGQVCSAVNAAVDYTCFDPIGSVGGDDDLQQSAEGSLLSPYACGDDLRHEQLHQGDLIGQGTKADVIHIGTINSLSNQHVTTSVRVEYVNGRPKAVSIPDGAPEDPERLGIDVHSPCKVMVEFKRKRVLQFESKEYVPPGSCVVVGGDRGEDIGLVTYTWCETTRPLSGGVDTSCASDTTNGSVGSKGVVVGVGLAGSAFTRNIGLGSGTVLRLADESDVTQLHTVQVELERRAIDVCSQRVLERGLPMTIVDAEYQFDKNKLTFFYEAEQRMDFRELVRDLYKTFRARIWMEAVEN</sequence>
<reference evidence="3" key="1">
    <citation type="journal article" date="2010" name="PLoS Negl. Trop. Dis.">
        <title>The genome sequence of Trypanosoma brucei gambiense, causative agent of chronic human african trypanosomiasis.</title>
        <authorList>
            <person name="Jackson A.P."/>
            <person name="Sanders M."/>
            <person name="Berry A."/>
            <person name="McQuillan J."/>
            <person name="Aslett M.A."/>
            <person name="Quail M.A."/>
            <person name="Chukualim B."/>
            <person name="Capewell P."/>
            <person name="MacLeod A."/>
            <person name="Melville S.E."/>
            <person name="Gibson W."/>
            <person name="Barry J.D."/>
            <person name="Berriman M."/>
            <person name="Hertz-Fowler C."/>
        </authorList>
    </citation>
    <scope>NUCLEOTIDE SEQUENCE [LARGE SCALE GENOMIC DNA]</scope>
    <source>
        <strain evidence="3">MHOM/CI/86/DAL972</strain>
    </source>
</reference>
<dbReference type="Proteomes" id="UP000002316">
    <property type="component" value="Chromosome 10"/>
</dbReference>